<protein>
    <submittedName>
        <fullName evidence="4">Proline-specific peptidase</fullName>
    </submittedName>
</protein>
<dbReference type="PIRSF" id="PIRSF005539">
    <property type="entry name" value="Pept_S33_TRI_F1"/>
    <property type="match status" value="1"/>
</dbReference>
<dbReference type="GO" id="GO:0008233">
    <property type="term" value="F:peptidase activity"/>
    <property type="evidence" value="ECO:0007669"/>
    <property type="project" value="InterPro"/>
</dbReference>
<gene>
    <name evidence="4" type="ORF">BT62DRAFT_927329</name>
</gene>
<dbReference type="SUPFAM" id="SSF53474">
    <property type="entry name" value="alpha/beta-Hydrolases"/>
    <property type="match status" value="1"/>
</dbReference>
<dbReference type="AlphaFoldDB" id="A0A9P7W433"/>
<evidence type="ECO:0000259" key="3">
    <source>
        <dbReference type="Pfam" id="PF00561"/>
    </source>
</evidence>
<evidence type="ECO:0000313" key="5">
    <source>
        <dbReference type="Proteomes" id="UP000812287"/>
    </source>
</evidence>
<dbReference type="EMBL" id="MU250525">
    <property type="protein sequence ID" value="KAG7451605.1"/>
    <property type="molecule type" value="Genomic_DNA"/>
</dbReference>
<dbReference type="GO" id="GO:0006508">
    <property type="term" value="P:proteolysis"/>
    <property type="evidence" value="ECO:0007669"/>
    <property type="project" value="InterPro"/>
</dbReference>
<dbReference type="InterPro" id="IPR000073">
    <property type="entry name" value="AB_hydrolase_1"/>
</dbReference>
<proteinExistence type="inferred from homology"/>
<feature type="domain" description="AB hydrolase-1" evidence="3">
    <location>
        <begin position="33"/>
        <end position="286"/>
    </location>
</feature>
<dbReference type="InterPro" id="IPR005945">
    <property type="entry name" value="Pro_imino_pep"/>
</dbReference>
<evidence type="ECO:0000256" key="2">
    <source>
        <dbReference type="ARBA" id="ARBA00022801"/>
    </source>
</evidence>
<dbReference type="RefSeq" id="XP_043045105.1">
    <property type="nucleotide sequence ID" value="XM_043185225.1"/>
</dbReference>
<evidence type="ECO:0000313" key="4">
    <source>
        <dbReference type="EMBL" id="KAG7451605.1"/>
    </source>
</evidence>
<dbReference type="PANTHER" id="PTHR43194:SF2">
    <property type="entry name" value="PEROXISOMAL MEMBRANE PROTEIN LPX1"/>
    <property type="match status" value="1"/>
</dbReference>
<keyword evidence="2" id="KW-0378">Hydrolase</keyword>
<reference evidence="4" key="1">
    <citation type="submission" date="2020-11" db="EMBL/GenBank/DDBJ databases">
        <title>Adaptations for nitrogen fixation in a non-lichenized fungal sporocarp promotes dispersal by wood-feeding termites.</title>
        <authorList>
            <consortium name="DOE Joint Genome Institute"/>
            <person name="Koch R.A."/>
            <person name="Yoon G."/>
            <person name="Arayal U."/>
            <person name="Lail K."/>
            <person name="Amirebrahimi M."/>
            <person name="Labutti K."/>
            <person name="Lipzen A."/>
            <person name="Riley R."/>
            <person name="Barry K."/>
            <person name="Henrissat B."/>
            <person name="Grigoriev I.V."/>
            <person name="Herr J.R."/>
            <person name="Aime M.C."/>
        </authorList>
    </citation>
    <scope>NUCLEOTIDE SEQUENCE</scope>
    <source>
        <strain evidence="4">MCA 3950</strain>
    </source>
</reference>
<comment type="caution">
    <text evidence="4">The sequence shown here is derived from an EMBL/GenBank/DDBJ whole genome shotgun (WGS) entry which is preliminary data.</text>
</comment>
<dbReference type="Pfam" id="PF00561">
    <property type="entry name" value="Abhydrolase_1"/>
    <property type="match status" value="1"/>
</dbReference>
<dbReference type="NCBIfam" id="TIGR01250">
    <property type="entry name" value="pro_imino_pep_2"/>
    <property type="match status" value="1"/>
</dbReference>
<dbReference type="Gene3D" id="3.40.50.1820">
    <property type="entry name" value="alpha/beta hydrolase"/>
    <property type="match status" value="1"/>
</dbReference>
<comment type="similarity">
    <text evidence="1">Belongs to the peptidase S33 family.</text>
</comment>
<evidence type="ECO:0000256" key="1">
    <source>
        <dbReference type="ARBA" id="ARBA00010088"/>
    </source>
</evidence>
<dbReference type="InterPro" id="IPR050228">
    <property type="entry name" value="Carboxylesterase_BioH"/>
</dbReference>
<name>A0A9P7W433_9AGAR</name>
<dbReference type="InterPro" id="IPR029058">
    <property type="entry name" value="AB_hydrolase_fold"/>
</dbReference>
<dbReference type="PANTHER" id="PTHR43194">
    <property type="entry name" value="HYDROLASE ALPHA/BETA FOLD FAMILY"/>
    <property type="match status" value="1"/>
</dbReference>
<keyword evidence="5" id="KW-1185">Reference proteome</keyword>
<dbReference type="PRINTS" id="PR00793">
    <property type="entry name" value="PROAMNOPTASE"/>
</dbReference>
<dbReference type="OrthoDB" id="190201at2759"/>
<dbReference type="GeneID" id="66107522"/>
<accession>A0A9P7W433</accession>
<dbReference type="Proteomes" id="UP000812287">
    <property type="component" value="Unassembled WGS sequence"/>
</dbReference>
<dbReference type="InterPro" id="IPR002410">
    <property type="entry name" value="Peptidase_S33"/>
</dbReference>
<organism evidence="4 5">
    <name type="scientific">Guyanagaster necrorhizus</name>
    <dbReference type="NCBI Taxonomy" id="856835"/>
    <lineage>
        <taxon>Eukaryota</taxon>
        <taxon>Fungi</taxon>
        <taxon>Dikarya</taxon>
        <taxon>Basidiomycota</taxon>
        <taxon>Agaricomycotina</taxon>
        <taxon>Agaricomycetes</taxon>
        <taxon>Agaricomycetidae</taxon>
        <taxon>Agaricales</taxon>
        <taxon>Marasmiineae</taxon>
        <taxon>Physalacriaceae</taxon>
        <taxon>Guyanagaster</taxon>
    </lineage>
</organism>
<sequence>MSLTEGTIPFAVNGEVFHTWYKIAGNITSSKRPPLIVLHGGPGGSHDYMLPLVDLTARDPPIAVIFYDQIGTGHSSHIHNQPSSFWSIELFVNELENLITHFSLADKGYDLLGQSWGAQLGAEFIIRRQPRGLRRLILANGLASAKLRNEARWKLMEKLPPEVGETIRRHEKEGTTLAEEYKAAWRVFYANYACRINPTPTEVIHTIGQTEDDDGGAIVLDNMRKNILEFEWDIIDKIHLVRVPTLIINGEYDYMTDEVCAPFFWRIDKVKWVKFSHSSHMPQWEERERYMDVVDGFLSNQA</sequence>